<reference evidence="10 11" key="1">
    <citation type="submission" date="2024-03" db="EMBL/GenBank/DDBJ databases">
        <title>Adaptation during the transition from Ophiocordyceps entomopathogen to insect associate is accompanied by gene loss and intensified selection.</title>
        <authorList>
            <person name="Ward C.M."/>
            <person name="Onetto C.A."/>
            <person name="Borneman A.R."/>
        </authorList>
    </citation>
    <scope>NUCLEOTIDE SEQUENCE [LARGE SCALE GENOMIC DNA]</scope>
    <source>
        <strain evidence="10">AWRI1</strain>
        <tissue evidence="10">Single Adult Female</tissue>
    </source>
</reference>
<dbReference type="Gene3D" id="1.20.1250.20">
    <property type="entry name" value="MFS general substrate transporter like domains"/>
    <property type="match status" value="1"/>
</dbReference>
<dbReference type="PROSITE" id="PS50850">
    <property type="entry name" value="MFS"/>
    <property type="match status" value="1"/>
</dbReference>
<dbReference type="InterPro" id="IPR020846">
    <property type="entry name" value="MFS_dom"/>
</dbReference>
<evidence type="ECO:0000256" key="7">
    <source>
        <dbReference type="ARBA" id="ARBA00023136"/>
    </source>
</evidence>
<keyword evidence="11" id="KW-1185">Reference proteome</keyword>
<keyword evidence="6 8" id="KW-1133">Transmembrane helix</keyword>
<sequence length="483" mass="53851">MSLTDKRLQINKQQLLTIPTAKSYTYSNTGPSLICVHKIILLLPIIAVFFNEISMGYGYGWTAPTLRKLEDANAEFSLNNEQCSWIGSLHELGRIFGPFLALFLVDRVGRQIALVICTVTVFAIWPVILLTRSVAVLYAVRFVFGVAIGINDVCSSIYVCENCNANLRSIMGSISIASFYAGELAEFAIATFLPYQTVAIVNTILTFLALSCILANTETVQYLIMKGNLKKAEKNFNWLRGRAQTDGEFEKLKIFVEHENAEKLSFKDLFLNDVYYKPILLILVLCVLMMMTGFSAVTSFVSIAFTESEMLTPNQFTTLFGICQLVTASLSPFFIEKFNRRTILLASFGAIAAIHAVTAAIYYAISRGILIPNSSWLIFGTITVYAMVFSFGLHPIFYTIRGEMFPQNIKVIGGSIGVVGHSLMGFFSAKLFLIVADMFGMYVNFLIFSFCGAAAILIVYKWIPETRGKTLAEIQDELRRKLN</sequence>
<dbReference type="Pfam" id="PF00083">
    <property type="entry name" value="Sugar_tr"/>
    <property type="match status" value="1"/>
</dbReference>
<feature type="transmembrane region" description="Helical" evidence="8">
    <location>
        <begin position="412"/>
        <end position="435"/>
    </location>
</feature>
<dbReference type="FunFam" id="1.20.1250.20:FF:000218">
    <property type="entry name" value="facilitated trehalose transporter Tret1"/>
    <property type="match status" value="1"/>
</dbReference>
<evidence type="ECO:0000256" key="5">
    <source>
        <dbReference type="ARBA" id="ARBA00022692"/>
    </source>
</evidence>
<feature type="transmembrane region" description="Helical" evidence="8">
    <location>
        <begin position="279"/>
        <end position="304"/>
    </location>
</feature>
<feature type="transmembrane region" description="Helical" evidence="8">
    <location>
        <begin position="136"/>
        <end position="160"/>
    </location>
</feature>
<feature type="transmembrane region" description="Helical" evidence="8">
    <location>
        <begin position="377"/>
        <end position="400"/>
    </location>
</feature>
<feature type="transmembrane region" description="Helical" evidence="8">
    <location>
        <begin position="342"/>
        <end position="365"/>
    </location>
</feature>
<dbReference type="GO" id="GO:0022857">
    <property type="term" value="F:transmembrane transporter activity"/>
    <property type="evidence" value="ECO:0007669"/>
    <property type="project" value="InterPro"/>
</dbReference>
<feature type="transmembrane region" description="Helical" evidence="8">
    <location>
        <begin position="316"/>
        <end position="335"/>
    </location>
</feature>
<keyword evidence="3" id="KW-1003">Cell membrane</keyword>
<protein>
    <recommendedName>
        <fullName evidence="9">Major facilitator superfamily (MFS) profile domain-containing protein</fullName>
    </recommendedName>
</protein>
<organism evidence="10 11">
    <name type="scientific">Parthenolecanium corni</name>
    <dbReference type="NCBI Taxonomy" id="536013"/>
    <lineage>
        <taxon>Eukaryota</taxon>
        <taxon>Metazoa</taxon>
        <taxon>Ecdysozoa</taxon>
        <taxon>Arthropoda</taxon>
        <taxon>Hexapoda</taxon>
        <taxon>Insecta</taxon>
        <taxon>Pterygota</taxon>
        <taxon>Neoptera</taxon>
        <taxon>Paraneoptera</taxon>
        <taxon>Hemiptera</taxon>
        <taxon>Sternorrhyncha</taxon>
        <taxon>Coccoidea</taxon>
        <taxon>Coccidae</taxon>
        <taxon>Parthenolecanium</taxon>
    </lineage>
</organism>
<feature type="transmembrane region" description="Helical" evidence="8">
    <location>
        <begin position="39"/>
        <end position="59"/>
    </location>
</feature>
<proteinExistence type="predicted"/>
<dbReference type="InterPro" id="IPR036259">
    <property type="entry name" value="MFS_trans_sf"/>
</dbReference>
<feature type="transmembrane region" description="Helical" evidence="8">
    <location>
        <begin position="112"/>
        <end position="130"/>
    </location>
</feature>
<dbReference type="PROSITE" id="PS00217">
    <property type="entry name" value="SUGAR_TRANSPORT_2"/>
    <property type="match status" value="1"/>
</dbReference>
<dbReference type="SUPFAM" id="SSF103473">
    <property type="entry name" value="MFS general substrate transporter"/>
    <property type="match status" value="1"/>
</dbReference>
<dbReference type="GO" id="GO:0005886">
    <property type="term" value="C:plasma membrane"/>
    <property type="evidence" value="ECO:0007669"/>
    <property type="project" value="UniProtKB-SubCell"/>
</dbReference>
<evidence type="ECO:0000259" key="9">
    <source>
        <dbReference type="PROSITE" id="PS50850"/>
    </source>
</evidence>
<comment type="subcellular location">
    <subcellularLocation>
        <location evidence="1">Cell membrane</location>
        <topology evidence="1">Multi-pass membrane protein</topology>
    </subcellularLocation>
</comment>
<evidence type="ECO:0000313" key="11">
    <source>
        <dbReference type="Proteomes" id="UP001367676"/>
    </source>
</evidence>
<dbReference type="InterPro" id="IPR050549">
    <property type="entry name" value="MFS_Trehalose_Transporter"/>
</dbReference>
<accession>A0AAN9Y316</accession>
<feature type="domain" description="Major facilitator superfamily (MFS) profile" evidence="9">
    <location>
        <begin position="40"/>
        <end position="467"/>
    </location>
</feature>
<comment type="caution">
    <text evidence="10">The sequence shown here is derived from an EMBL/GenBank/DDBJ whole genome shotgun (WGS) entry which is preliminary data.</text>
</comment>
<feature type="transmembrane region" description="Helical" evidence="8">
    <location>
        <begin position="199"/>
        <end position="224"/>
    </location>
</feature>
<dbReference type="PANTHER" id="PTHR48021:SF46">
    <property type="entry name" value="MAJOR FACILITATOR SUPERFAMILY (MFS) PROFILE DOMAIN-CONTAINING PROTEIN"/>
    <property type="match status" value="1"/>
</dbReference>
<dbReference type="PANTHER" id="PTHR48021">
    <property type="match status" value="1"/>
</dbReference>
<keyword evidence="4" id="KW-0762">Sugar transport</keyword>
<keyword evidence="5 8" id="KW-0812">Transmembrane</keyword>
<dbReference type="InterPro" id="IPR005828">
    <property type="entry name" value="MFS_sugar_transport-like"/>
</dbReference>
<evidence type="ECO:0000256" key="3">
    <source>
        <dbReference type="ARBA" id="ARBA00022475"/>
    </source>
</evidence>
<name>A0AAN9Y316_9HEMI</name>
<evidence type="ECO:0000256" key="6">
    <source>
        <dbReference type="ARBA" id="ARBA00022989"/>
    </source>
</evidence>
<gene>
    <name evidence="10" type="ORF">V9T40_004037</name>
</gene>
<dbReference type="EMBL" id="JBBCAQ010000027">
    <property type="protein sequence ID" value="KAK7586161.1"/>
    <property type="molecule type" value="Genomic_DNA"/>
</dbReference>
<dbReference type="Proteomes" id="UP001367676">
    <property type="component" value="Unassembled WGS sequence"/>
</dbReference>
<keyword evidence="2" id="KW-0813">Transport</keyword>
<evidence type="ECO:0000256" key="1">
    <source>
        <dbReference type="ARBA" id="ARBA00004651"/>
    </source>
</evidence>
<evidence type="ECO:0000256" key="8">
    <source>
        <dbReference type="SAM" id="Phobius"/>
    </source>
</evidence>
<evidence type="ECO:0000256" key="4">
    <source>
        <dbReference type="ARBA" id="ARBA00022597"/>
    </source>
</evidence>
<dbReference type="InterPro" id="IPR005829">
    <property type="entry name" value="Sugar_transporter_CS"/>
</dbReference>
<evidence type="ECO:0000313" key="10">
    <source>
        <dbReference type="EMBL" id="KAK7586161.1"/>
    </source>
</evidence>
<keyword evidence="7 8" id="KW-0472">Membrane</keyword>
<evidence type="ECO:0000256" key="2">
    <source>
        <dbReference type="ARBA" id="ARBA00022448"/>
    </source>
</evidence>
<dbReference type="AlphaFoldDB" id="A0AAN9Y316"/>
<feature type="transmembrane region" description="Helical" evidence="8">
    <location>
        <begin position="441"/>
        <end position="460"/>
    </location>
</feature>